<name>A0AAV1I773_9CHLO</name>
<proteinExistence type="predicted"/>
<feature type="domain" description="DUF6817" evidence="1">
    <location>
        <begin position="9"/>
        <end position="93"/>
    </location>
</feature>
<accession>A0AAV1I773</accession>
<dbReference type="Pfam" id="PF20680">
    <property type="entry name" value="DUF6817"/>
    <property type="match status" value="1"/>
</dbReference>
<protein>
    <recommendedName>
        <fullName evidence="1">DUF6817 domain-containing protein</fullName>
    </recommendedName>
</protein>
<sequence length="218" mass="24449">MSMTPEQFVEAIGTGNIIHNSGDLFGDHLRAVQRVLKEWGEDEELQLAGLFHSIYGTEGFQDFQLSFDRRGDIKKLIGQRAEFCAFCNCVMDRTALDATLSDGPGKHSIHARPDVAGGAHIPLTDSQFSDLITVHLADWLEQVQREAAKVNERHGWMKPGDAWGYRRQAYRSMAEMLGGKALECYESVFAHETEQTKHISQDFTPKLAAPVVPKIYVQ</sequence>
<reference evidence="2 3" key="1">
    <citation type="submission" date="2023-10" db="EMBL/GenBank/DDBJ databases">
        <authorList>
            <person name="Maclean D."/>
            <person name="Macfadyen A."/>
        </authorList>
    </citation>
    <scope>NUCLEOTIDE SEQUENCE [LARGE SCALE GENOMIC DNA]</scope>
</reference>
<evidence type="ECO:0000313" key="3">
    <source>
        <dbReference type="Proteomes" id="UP001314263"/>
    </source>
</evidence>
<dbReference type="EMBL" id="CAUYUE010000006">
    <property type="protein sequence ID" value="CAK0781119.1"/>
    <property type="molecule type" value="Genomic_DNA"/>
</dbReference>
<dbReference type="AlphaFoldDB" id="A0AAV1I773"/>
<dbReference type="InterPro" id="IPR049202">
    <property type="entry name" value="DUF6817"/>
</dbReference>
<dbReference type="Proteomes" id="UP001314263">
    <property type="component" value="Unassembled WGS sequence"/>
</dbReference>
<comment type="caution">
    <text evidence="2">The sequence shown here is derived from an EMBL/GenBank/DDBJ whole genome shotgun (WGS) entry which is preliminary data.</text>
</comment>
<gene>
    <name evidence="2" type="ORF">CVIRNUC_005290</name>
</gene>
<evidence type="ECO:0000259" key="1">
    <source>
        <dbReference type="Pfam" id="PF20680"/>
    </source>
</evidence>
<evidence type="ECO:0000313" key="2">
    <source>
        <dbReference type="EMBL" id="CAK0781119.1"/>
    </source>
</evidence>
<organism evidence="2 3">
    <name type="scientific">Coccomyxa viridis</name>
    <dbReference type="NCBI Taxonomy" id="1274662"/>
    <lineage>
        <taxon>Eukaryota</taxon>
        <taxon>Viridiplantae</taxon>
        <taxon>Chlorophyta</taxon>
        <taxon>core chlorophytes</taxon>
        <taxon>Trebouxiophyceae</taxon>
        <taxon>Trebouxiophyceae incertae sedis</taxon>
        <taxon>Coccomyxaceae</taxon>
        <taxon>Coccomyxa</taxon>
    </lineage>
</organism>
<keyword evidence="3" id="KW-1185">Reference proteome</keyword>